<dbReference type="SUPFAM" id="SSF46785">
    <property type="entry name" value="Winged helix' DNA-binding domain"/>
    <property type="match status" value="1"/>
</dbReference>
<dbReference type="EMBL" id="PJKA01000013">
    <property type="protein sequence ID" value="PNC16829.1"/>
    <property type="molecule type" value="Genomic_DNA"/>
</dbReference>
<dbReference type="Gene3D" id="1.10.10.10">
    <property type="entry name" value="Winged helix-like DNA-binding domain superfamily/Winged helix DNA-binding domain"/>
    <property type="match status" value="1"/>
</dbReference>
<dbReference type="PROSITE" id="PS51118">
    <property type="entry name" value="HTH_HXLR"/>
    <property type="match status" value="1"/>
</dbReference>
<gene>
    <name evidence="5" type="ORF">CXU22_09205</name>
</gene>
<evidence type="ECO:0000256" key="1">
    <source>
        <dbReference type="ARBA" id="ARBA00023015"/>
    </source>
</evidence>
<dbReference type="PANTHER" id="PTHR33204">
    <property type="entry name" value="TRANSCRIPTIONAL REGULATOR, MARR FAMILY"/>
    <property type="match status" value="1"/>
</dbReference>
<dbReference type="AlphaFoldDB" id="A0A2N8HAE8"/>
<feature type="domain" description="HTH hxlR-type" evidence="4">
    <location>
        <begin position="10"/>
        <end position="109"/>
    </location>
</feature>
<evidence type="ECO:0000313" key="6">
    <source>
        <dbReference type="Proteomes" id="UP000236000"/>
    </source>
</evidence>
<evidence type="ECO:0000313" key="5">
    <source>
        <dbReference type="EMBL" id="PNC16829.1"/>
    </source>
</evidence>
<keyword evidence="3" id="KW-0804">Transcription</keyword>
<dbReference type="InterPro" id="IPR036388">
    <property type="entry name" value="WH-like_DNA-bd_sf"/>
</dbReference>
<dbReference type="PANTHER" id="PTHR33204:SF29">
    <property type="entry name" value="TRANSCRIPTIONAL REGULATOR"/>
    <property type="match status" value="1"/>
</dbReference>
<accession>A0A2N8HAE8</accession>
<name>A0A2N8HAE8_9BACT</name>
<proteinExistence type="predicted"/>
<evidence type="ECO:0000256" key="3">
    <source>
        <dbReference type="ARBA" id="ARBA00023163"/>
    </source>
</evidence>
<comment type="caution">
    <text evidence="5">The sequence shown here is derived from an EMBL/GenBank/DDBJ whole genome shotgun (WGS) entry which is preliminary data.</text>
</comment>
<dbReference type="OrthoDB" id="9791143at2"/>
<sequence>MKKPSSSYRCPCGVTLSLIGGKYKIVILWHLYQKAPVRFNELHRLIPEATTKMFTQQLRELEADGLVERKVYPVIPPRVEYSLTAFGRSVLPVLEAMNEWGAAYLAARGE</sequence>
<keyword evidence="2" id="KW-0238">DNA-binding</keyword>
<dbReference type="GO" id="GO:0003677">
    <property type="term" value="F:DNA binding"/>
    <property type="evidence" value="ECO:0007669"/>
    <property type="project" value="UniProtKB-KW"/>
</dbReference>
<protein>
    <submittedName>
        <fullName evidence="5">Transcriptional regulator</fullName>
    </submittedName>
</protein>
<dbReference type="InterPro" id="IPR036390">
    <property type="entry name" value="WH_DNA-bd_sf"/>
</dbReference>
<evidence type="ECO:0000259" key="4">
    <source>
        <dbReference type="PROSITE" id="PS51118"/>
    </source>
</evidence>
<keyword evidence="1" id="KW-0805">Transcription regulation</keyword>
<dbReference type="Pfam" id="PF01638">
    <property type="entry name" value="HxlR"/>
    <property type="match status" value="1"/>
</dbReference>
<dbReference type="Proteomes" id="UP000236000">
    <property type="component" value="Unassembled WGS sequence"/>
</dbReference>
<organism evidence="5 6">
    <name type="scientific">Akkermansia muciniphila</name>
    <dbReference type="NCBI Taxonomy" id="239935"/>
    <lineage>
        <taxon>Bacteria</taxon>
        <taxon>Pseudomonadati</taxon>
        <taxon>Verrucomicrobiota</taxon>
        <taxon>Verrucomicrobiia</taxon>
        <taxon>Verrucomicrobiales</taxon>
        <taxon>Akkermansiaceae</taxon>
        <taxon>Akkermansia</taxon>
    </lineage>
</organism>
<reference evidence="5 6" key="1">
    <citation type="journal article" date="2017" name="BMC Genomics">
        <title>Genome sequencing of 39 Akkermansia muciniphila isolates reveals its population structure, genomic and functional diverisity, and global distribution in mammalian gut microbiotas.</title>
        <authorList>
            <person name="Guo X."/>
            <person name="Li S."/>
            <person name="Zhang J."/>
            <person name="Wu F."/>
            <person name="Li X."/>
            <person name="Wu D."/>
            <person name="Zhang M."/>
            <person name="Ou Z."/>
            <person name="Jie Z."/>
            <person name="Yan Q."/>
            <person name="Li P."/>
            <person name="Yi J."/>
            <person name="Peng Y."/>
        </authorList>
    </citation>
    <scope>NUCLEOTIDE SEQUENCE [LARGE SCALE GENOMIC DNA]</scope>
    <source>
        <strain evidence="5 6">GP24</strain>
    </source>
</reference>
<evidence type="ECO:0000256" key="2">
    <source>
        <dbReference type="ARBA" id="ARBA00023125"/>
    </source>
</evidence>
<dbReference type="RefSeq" id="WP_102714801.1">
    <property type="nucleotide sequence ID" value="NZ_PJKA01000013.1"/>
</dbReference>
<dbReference type="InterPro" id="IPR002577">
    <property type="entry name" value="HTH_HxlR"/>
</dbReference>